<sequence>MVIIGLVFLFIGAVFLFLGALGIFRMPDVYNKLQAGTKATTLGSFSLLIGLGFIHPQWFLKYMVIAIFLLLTNPISAHAIGRAAHRAGVEMCDETSVDQYKEDKK</sequence>
<evidence type="ECO:0000256" key="1">
    <source>
        <dbReference type="SAM" id="Phobius"/>
    </source>
</evidence>
<dbReference type="InterPro" id="IPR005133">
    <property type="entry name" value="PhaG_MnhG_YufB"/>
</dbReference>
<protein>
    <submittedName>
        <fullName evidence="2">Monovalent cation/H(+) antiporter subunit G</fullName>
    </submittedName>
</protein>
<dbReference type="PANTHER" id="PTHR34703:SF1">
    <property type="entry name" value="ANTIPORTER SUBUNIT MNHG2-RELATED"/>
    <property type="match status" value="1"/>
</dbReference>
<comment type="caution">
    <text evidence="2">The sequence shown here is derived from an EMBL/GenBank/DDBJ whole genome shotgun (WGS) entry which is preliminary data.</text>
</comment>
<keyword evidence="1" id="KW-1133">Transmembrane helix</keyword>
<keyword evidence="1" id="KW-0812">Transmembrane</keyword>
<dbReference type="NCBIfam" id="NF009314">
    <property type="entry name" value="PRK12674.1-2"/>
    <property type="match status" value="1"/>
</dbReference>
<keyword evidence="1" id="KW-0472">Membrane</keyword>
<dbReference type="PANTHER" id="PTHR34703">
    <property type="entry name" value="ANTIPORTER SUBUNIT MNHG2-RELATED"/>
    <property type="match status" value="1"/>
</dbReference>
<dbReference type="NCBIfam" id="TIGR01300">
    <property type="entry name" value="CPA3_mnhG_phaG"/>
    <property type="match status" value="1"/>
</dbReference>
<feature type="transmembrane region" description="Helical" evidence="1">
    <location>
        <begin position="60"/>
        <end position="81"/>
    </location>
</feature>
<dbReference type="Proteomes" id="UP000885847">
    <property type="component" value="Unassembled WGS sequence"/>
</dbReference>
<organism evidence="2">
    <name type="scientific">candidate division WOR-3 bacterium</name>
    <dbReference type="NCBI Taxonomy" id="2052148"/>
    <lineage>
        <taxon>Bacteria</taxon>
        <taxon>Bacteria division WOR-3</taxon>
    </lineage>
</organism>
<gene>
    <name evidence="2" type="ORF">ENF18_06675</name>
</gene>
<dbReference type="GO" id="GO:0015385">
    <property type="term" value="F:sodium:proton antiporter activity"/>
    <property type="evidence" value="ECO:0007669"/>
    <property type="project" value="TreeGrafter"/>
</dbReference>
<feature type="transmembrane region" description="Helical" evidence="1">
    <location>
        <begin position="6"/>
        <end position="24"/>
    </location>
</feature>
<accession>A0A7C0VB52</accession>
<evidence type="ECO:0000313" key="2">
    <source>
        <dbReference type="EMBL" id="HDI83456.1"/>
    </source>
</evidence>
<proteinExistence type="predicted"/>
<reference evidence="2" key="1">
    <citation type="journal article" date="2020" name="mSystems">
        <title>Genome- and Community-Level Interaction Insights into Carbon Utilization and Element Cycling Functions of Hydrothermarchaeota in Hydrothermal Sediment.</title>
        <authorList>
            <person name="Zhou Z."/>
            <person name="Liu Y."/>
            <person name="Xu W."/>
            <person name="Pan J."/>
            <person name="Luo Z.H."/>
            <person name="Li M."/>
        </authorList>
    </citation>
    <scope>NUCLEOTIDE SEQUENCE [LARGE SCALE GENOMIC DNA]</scope>
    <source>
        <strain evidence="2">HyVt-102</strain>
    </source>
</reference>
<name>A0A7C0VB52_UNCW3</name>
<dbReference type="AlphaFoldDB" id="A0A7C0VB52"/>
<dbReference type="EMBL" id="DQWE01000315">
    <property type="protein sequence ID" value="HDI83456.1"/>
    <property type="molecule type" value="Genomic_DNA"/>
</dbReference>
<dbReference type="Pfam" id="PF03334">
    <property type="entry name" value="PhaG_MnhG_YufB"/>
    <property type="match status" value="1"/>
</dbReference>